<dbReference type="SUPFAM" id="SSF51658">
    <property type="entry name" value="Xylose isomerase-like"/>
    <property type="match status" value="1"/>
</dbReference>
<dbReference type="Proteomes" id="UP000675121">
    <property type="component" value="Unassembled WGS sequence"/>
</dbReference>
<evidence type="ECO:0000313" key="1">
    <source>
        <dbReference type="EMBL" id="CAE6958844.1"/>
    </source>
</evidence>
<proteinExistence type="predicted"/>
<keyword evidence="2" id="KW-1185">Reference proteome</keyword>
<dbReference type="Pfam" id="PF14350">
    <property type="entry name" value="Beta_protein"/>
    <property type="match status" value="1"/>
</dbReference>
<reference evidence="1" key="1">
    <citation type="submission" date="2021-02" db="EMBL/GenBank/DDBJ databases">
        <authorList>
            <person name="Vanwijnsberghe S."/>
        </authorList>
    </citation>
    <scope>NUCLEOTIDE SEQUENCE</scope>
    <source>
        <strain evidence="1">R-70211</strain>
    </source>
</reference>
<dbReference type="InterPro" id="IPR036237">
    <property type="entry name" value="Xyl_isomerase-like_sf"/>
</dbReference>
<dbReference type="EMBL" id="CAJNAS010000029">
    <property type="protein sequence ID" value="CAE6958844.1"/>
    <property type="molecule type" value="Genomic_DNA"/>
</dbReference>
<comment type="caution">
    <text evidence="1">The sequence shown here is derived from an EMBL/GenBank/DDBJ whole genome shotgun (WGS) entry which is preliminary data.</text>
</comment>
<evidence type="ECO:0008006" key="3">
    <source>
        <dbReference type="Google" id="ProtNLM"/>
    </source>
</evidence>
<dbReference type="InterPro" id="IPR025683">
    <property type="entry name" value="Protein_beta"/>
</dbReference>
<protein>
    <recommendedName>
        <fullName evidence="3">Beta protein</fullName>
    </recommendedName>
</protein>
<dbReference type="AlphaFoldDB" id="A0A9N8N6A9"/>
<accession>A0A9N8N6A9</accession>
<organism evidence="1 2">
    <name type="scientific">Paraburkholderia domus</name>
    <dbReference type="NCBI Taxonomy" id="2793075"/>
    <lineage>
        <taxon>Bacteria</taxon>
        <taxon>Pseudomonadati</taxon>
        <taxon>Pseudomonadota</taxon>
        <taxon>Betaproteobacteria</taxon>
        <taxon>Burkholderiales</taxon>
        <taxon>Burkholderiaceae</taxon>
        <taxon>Paraburkholderia</taxon>
    </lineage>
</organism>
<name>A0A9N8N6A9_9BURK</name>
<gene>
    <name evidence="1" type="ORF">R70211_06787</name>
</gene>
<evidence type="ECO:0000313" key="2">
    <source>
        <dbReference type="Proteomes" id="UP000675121"/>
    </source>
</evidence>
<sequence>MSPVYIPILKAKTGEFSALQNLPAHVAGRIVPLLDLPYPDSKYEGTLQDYVTKTARNCGTAWSGKEAFIDITKWRPNARVESGVHVLEHALTRLTSNGVLVRPVVGYDRWDDVEYSQALRSASVTHAREFCLRLDLEAIEDMGDPDYFEERLEEISSALGLGPTNCYILIDFGDLTKASVPEVLEKADFAVDYLKQLGYRQIVVAGGSMPAFVNEAVDEPDHVGTVHRIEMLVWKAMQRARNDAGIIYGDYGIRNPAAMDGIISKHNNGKIRYTIANQFFILRGRSKQLERLGLQQKALSRLLAASAHYMGPTFSWGDRTVTVAGDPESAYMGGPAQWIGIDSNHHIHAVLAEIFEHQTQIAAVASRTDV</sequence>
<dbReference type="RefSeq" id="WP_201138582.1">
    <property type="nucleotide sequence ID" value="NZ_CAJNAS010000029.1"/>
</dbReference>